<dbReference type="PANTHER" id="PTHR10996:SF178">
    <property type="entry name" value="2-HYDROXYACID DEHYDROGENASE YGL185C-RELATED"/>
    <property type="match status" value="1"/>
</dbReference>
<dbReference type="Proteomes" id="UP001596083">
    <property type="component" value="Unassembled WGS sequence"/>
</dbReference>
<evidence type="ECO:0000256" key="3">
    <source>
        <dbReference type="ARBA" id="ARBA00023027"/>
    </source>
</evidence>
<dbReference type="SUPFAM" id="SSF52283">
    <property type="entry name" value="Formate/glycerate dehydrogenase catalytic domain-like"/>
    <property type="match status" value="1"/>
</dbReference>
<protein>
    <submittedName>
        <fullName evidence="7">Hydroxyacid dehydrogenase</fullName>
    </submittedName>
</protein>
<feature type="domain" description="D-isomer specific 2-hydroxyacid dehydrogenase catalytic" evidence="5">
    <location>
        <begin position="46"/>
        <end position="336"/>
    </location>
</feature>
<dbReference type="CDD" id="cd12167">
    <property type="entry name" value="2-Hacid_dh_8"/>
    <property type="match status" value="1"/>
</dbReference>
<keyword evidence="3" id="KW-0520">NAD</keyword>
<dbReference type="Pfam" id="PF00389">
    <property type="entry name" value="2-Hacid_dh"/>
    <property type="match status" value="1"/>
</dbReference>
<evidence type="ECO:0000256" key="1">
    <source>
        <dbReference type="ARBA" id="ARBA00005854"/>
    </source>
</evidence>
<evidence type="ECO:0000259" key="5">
    <source>
        <dbReference type="Pfam" id="PF00389"/>
    </source>
</evidence>
<evidence type="ECO:0000313" key="8">
    <source>
        <dbReference type="Proteomes" id="UP001596083"/>
    </source>
</evidence>
<dbReference type="InterPro" id="IPR036291">
    <property type="entry name" value="NAD(P)-bd_dom_sf"/>
</dbReference>
<evidence type="ECO:0000313" key="7">
    <source>
        <dbReference type="EMBL" id="MFC5722670.1"/>
    </source>
</evidence>
<dbReference type="InterPro" id="IPR050223">
    <property type="entry name" value="D-isomer_2-hydroxyacid_DH"/>
</dbReference>
<sequence length="345" mass="36354">MFDEGVRPLVVVAMGVDEAAAVLPGELRLRLARSADVVPGTLTGPLTTPEARTALAKAHVLLTGWGCPPLTCDVLDGAPCLRTVVHAAGSVRQLATPALWDRGITVTSAADANAGPVADYALAAITLAAKRALAMAAAYGRHGSRVPGPGSWPAFRDREGADGRTVGVIGASRVGRRVLARLRSSDAGYRVLLYDPYVSSSDAALLGTELCDLDDLCRRSSIATVHAPQLPETHHLLDAAHLALLPDGATVINTARGSLVDTDALVRECSSGRLDAFLDVTDPEPLPAAHPLLWLPNVLVTPHLAGAQGTEARRLGLYAVQEIERLVNGERLRGRVSREEMELRA</sequence>
<dbReference type="Pfam" id="PF02826">
    <property type="entry name" value="2-Hacid_dh_C"/>
    <property type="match status" value="1"/>
</dbReference>
<evidence type="ECO:0000256" key="4">
    <source>
        <dbReference type="RuleBase" id="RU003719"/>
    </source>
</evidence>
<evidence type="ECO:0000256" key="2">
    <source>
        <dbReference type="ARBA" id="ARBA00023002"/>
    </source>
</evidence>
<dbReference type="EMBL" id="JBHSPB010000012">
    <property type="protein sequence ID" value="MFC5722670.1"/>
    <property type="molecule type" value="Genomic_DNA"/>
</dbReference>
<accession>A0ABW0Z8E6</accession>
<feature type="domain" description="D-isomer specific 2-hydroxyacid dehydrogenase NAD-binding" evidence="6">
    <location>
        <begin position="151"/>
        <end position="305"/>
    </location>
</feature>
<evidence type="ECO:0000259" key="6">
    <source>
        <dbReference type="Pfam" id="PF02826"/>
    </source>
</evidence>
<proteinExistence type="inferred from homology"/>
<dbReference type="RefSeq" id="WP_390318280.1">
    <property type="nucleotide sequence ID" value="NZ_JBHSPB010000012.1"/>
</dbReference>
<dbReference type="InterPro" id="IPR006139">
    <property type="entry name" value="D-isomer_2_OHA_DH_cat_dom"/>
</dbReference>
<dbReference type="SUPFAM" id="SSF51735">
    <property type="entry name" value="NAD(P)-binding Rossmann-fold domains"/>
    <property type="match status" value="1"/>
</dbReference>
<name>A0ABW0Z8E6_9ACTN</name>
<dbReference type="PANTHER" id="PTHR10996">
    <property type="entry name" value="2-HYDROXYACID DEHYDROGENASE-RELATED"/>
    <property type="match status" value="1"/>
</dbReference>
<organism evidence="7 8">
    <name type="scientific">Streptomyces gamaensis</name>
    <dbReference type="NCBI Taxonomy" id="1763542"/>
    <lineage>
        <taxon>Bacteria</taxon>
        <taxon>Bacillati</taxon>
        <taxon>Actinomycetota</taxon>
        <taxon>Actinomycetes</taxon>
        <taxon>Kitasatosporales</taxon>
        <taxon>Streptomycetaceae</taxon>
        <taxon>Streptomyces</taxon>
    </lineage>
</organism>
<keyword evidence="2 4" id="KW-0560">Oxidoreductase</keyword>
<keyword evidence="8" id="KW-1185">Reference proteome</keyword>
<comment type="caution">
    <text evidence="7">The sequence shown here is derived from an EMBL/GenBank/DDBJ whole genome shotgun (WGS) entry which is preliminary data.</text>
</comment>
<comment type="similarity">
    <text evidence="1 4">Belongs to the D-isomer specific 2-hydroxyacid dehydrogenase family.</text>
</comment>
<dbReference type="Gene3D" id="3.40.50.720">
    <property type="entry name" value="NAD(P)-binding Rossmann-like Domain"/>
    <property type="match status" value="2"/>
</dbReference>
<reference evidence="8" key="1">
    <citation type="journal article" date="2019" name="Int. J. Syst. Evol. Microbiol.">
        <title>The Global Catalogue of Microorganisms (GCM) 10K type strain sequencing project: providing services to taxonomists for standard genome sequencing and annotation.</title>
        <authorList>
            <consortium name="The Broad Institute Genomics Platform"/>
            <consortium name="The Broad Institute Genome Sequencing Center for Infectious Disease"/>
            <person name="Wu L."/>
            <person name="Ma J."/>
        </authorList>
    </citation>
    <scope>NUCLEOTIDE SEQUENCE [LARGE SCALE GENOMIC DNA]</scope>
    <source>
        <strain evidence="8">CGMCC 4.7304</strain>
    </source>
</reference>
<dbReference type="InterPro" id="IPR006140">
    <property type="entry name" value="D-isomer_DH_NAD-bd"/>
</dbReference>
<gene>
    <name evidence="7" type="ORF">ACFP1Z_21090</name>
</gene>